<keyword evidence="2" id="KW-0808">Transferase</keyword>
<name>A0ABW2I7M1_9BURK</name>
<dbReference type="Gene3D" id="3.40.50.150">
    <property type="entry name" value="Vaccinia Virus protein VP39"/>
    <property type="match status" value="1"/>
</dbReference>
<gene>
    <name evidence="2" type="ORF">ACFQPC_02650</name>
</gene>
<dbReference type="CDD" id="cd02440">
    <property type="entry name" value="AdoMet_MTases"/>
    <property type="match status" value="1"/>
</dbReference>
<dbReference type="SUPFAM" id="SSF53335">
    <property type="entry name" value="S-adenosyl-L-methionine-dependent methyltransferases"/>
    <property type="match status" value="1"/>
</dbReference>
<dbReference type="InterPro" id="IPR013216">
    <property type="entry name" value="Methyltransf_11"/>
</dbReference>
<evidence type="ECO:0000259" key="1">
    <source>
        <dbReference type="Pfam" id="PF08241"/>
    </source>
</evidence>
<feature type="domain" description="Methyltransferase type 11" evidence="1">
    <location>
        <begin position="100"/>
        <end position="193"/>
    </location>
</feature>
<dbReference type="EC" id="2.1.1.64" evidence="2"/>
<dbReference type="GO" id="GO:0032259">
    <property type="term" value="P:methylation"/>
    <property type="evidence" value="ECO:0007669"/>
    <property type="project" value="UniProtKB-KW"/>
</dbReference>
<keyword evidence="2" id="KW-0489">Methyltransferase</keyword>
<dbReference type="GO" id="GO:0102208">
    <property type="term" value="F:2-polyprenyl-6-hydroxyphenol methylase activity"/>
    <property type="evidence" value="ECO:0007669"/>
    <property type="project" value="UniProtKB-EC"/>
</dbReference>
<proteinExistence type="predicted"/>
<dbReference type="Proteomes" id="UP001596542">
    <property type="component" value="Unassembled WGS sequence"/>
</dbReference>
<dbReference type="EC" id="2.1.1.222" evidence="2"/>
<keyword evidence="3" id="KW-1185">Reference proteome</keyword>
<dbReference type="RefSeq" id="WP_382270093.1">
    <property type="nucleotide sequence ID" value="NZ_JBHTBU010000001.1"/>
</dbReference>
<evidence type="ECO:0000313" key="2">
    <source>
        <dbReference type="EMBL" id="MFC7286927.1"/>
    </source>
</evidence>
<dbReference type="GO" id="GO:0061542">
    <property type="term" value="F:3-demethylubiquinol 3-O-methyltransferase activity"/>
    <property type="evidence" value="ECO:0007669"/>
    <property type="project" value="UniProtKB-EC"/>
</dbReference>
<protein>
    <submittedName>
        <fullName evidence="2">Class I SAM-dependent methyltransferase</fullName>
        <ecNumber evidence="2">2.1.1.222</ecNumber>
        <ecNumber evidence="2">2.1.1.64</ecNumber>
    </submittedName>
</protein>
<dbReference type="PANTHER" id="PTHR43861">
    <property type="entry name" value="TRANS-ACONITATE 2-METHYLTRANSFERASE-RELATED"/>
    <property type="match status" value="1"/>
</dbReference>
<dbReference type="Pfam" id="PF08241">
    <property type="entry name" value="Methyltransf_11"/>
    <property type="match status" value="1"/>
</dbReference>
<reference evidence="3" key="1">
    <citation type="journal article" date="2019" name="Int. J. Syst. Evol. Microbiol.">
        <title>The Global Catalogue of Microorganisms (GCM) 10K type strain sequencing project: providing services to taxonomists for standard genome sequencing and annotation.</title>
        <authorList>
            <consortium name="The Broad Institute Genomics Platform"/>
            <consortium name="The Broad Institute Genome Sequencing Center for Infectious Disease"/>
            <person name="Wu L."/>
            <person name="Ma J."/>
        </authorList>
    </citation>
    <scope>NUCLEOTIDE SEQUENCE [LARGE SCALE GENOMIC DNA]</scope>
    <source>
        <strain evidence="3">KACC 12508</strain>
    </source>
</reference>
<organism evidence="2 3">
    <name type="scientific">Herminiimonas glaciei</name>
    <dbReference type="NCBI Taxonomy" id="523788"/>
    <lineage>
        <taxon>Bacteria</taxon>
        <taxon>Pseudomonadati</taxon>
        <taxon>Pseudomonadota</taxon>
        <taxon>Betaproteobacteria</taxon>
        <taxon>Burkholderiales</taxon>
        <taxon>Oxalobacteraceae</taxon>
        <taxon>Herminiimonas</taxon>
    </lineage>
</organism>
<evidence type="ECO:0000313" key="3">
    <source>
        <dbReference type="Proteomes" id="UP001596542"/>
    </source>
</evidence>
<dbReference type="InterPro" id="IPR029063">
    <property type="entry name" value="SAM-dependent_MTases_sf"/>
</dbReference>
<sequence length="295" mass="34448">MNTPNCPTCSKTNFITLTTYKRYWHCCRDCGTAISEQRDSYPLAMLPYADLKKGASLDEEKMYDYFVEDIHINWSEREGQEFIDDYLRPANFEVGGKRLLDISGGNGHFIKQIEKLGAQITLTEINKKTIDYARQKHGFEVFEYNLNEHDLPAVTNQRFDIVFARACLMFAKDLSGFAAQIRRSLTPGGYVMINHSVIPTLGVMLRTQLDEFSYFILRQPESIIEEFLKHGFALHHRSDETDPGLYVYDNDLLPHWRMVHRIYEKKGVRALQNNREFSWPARDRRRSTLVFKLVD</sequence>
<accession>A0ABW2I7M1</accession>
<comment type="caution">
    <text evidence="2">The sequence shown here is derived from an EMBL/GenBank/DDBJ whole genome shotgun (WGS) entry which is preliminary data.</text>
</comment>
<dbReference type="EMBL" id="JBHTBU010000001">
    <property type="protein sequence ID" value="MFC7286927.1"/>
    <property type="molecule type" value="Genomic_DNA"/>
</dbReference>